<evidence type="ECO:0000256" key="2">
    <source>
        <dbReference type="ARBA" id="ARBA00007577"/>
    </source>
</evidence>
<evidence type="ECO:0000256" key="18">
    <source>
        <dbReference type="SAM" id="Phobius"/>
    </source>
</evidence>
<keyword evidence="14 18" id="KW-0472">Membrane</keyword>
<comment type="subcellular location">
    <subcellularLocation>
        <location evidence="1">Mitochondrion inner membrane</location>
        <topology evidence="1">Multi-pass membrane protein</topology>
    </subcellularLocation>
</comment>
<feature type="transmembrane region" description="Helical" evidence="18">
    <location>
        <begin position="195"/>
        <end position="215"/>
    </location>
</feature>
<dbReference type="InterPro" id="IPR017871">
    <property type="entry name" value="ABC_transporter-like_CS"/>
</dbReference>
<dbReference type="PANTHER" id="PTHR43394">
    <property type="entry name" value="ATP-DEPENDENT PERMEASE MDL1, MITOCHONDRIAL"/>
    <property type="match status" value="1"/>
</dbReference>
<sequence>MLHLCLRSSVKSRRLFSICSVKTQPRTGGRTSAGRICLNWGQPCWRYPLATEVSECTSISQLLYKSGKSIRQCVYGWLRGRVRTPHTFLLVTSPGLITLGLQFRNNVAHCEEEQRCKVNQSPQPVPEFNWKEFWKFLRPEFATLIWAILFACGAALLNTQIPLMLGDLMNGLVQCLRTNPACYLKAMKMPAIKLMIAYTLQGILTCCYITLLSRIGERVAANLRKELFSTLLRQDIAFFDATRTGQMVSRLTNDIQEFKSSFKLVISQGLKSVTQTIGCLVSLYLVSPKLTSLMCLVMPFLVGTGAYIGSYLRKLSQKAQEQGHLASDLITTLVQTWTKELNSREVDEASSMSQILGFGIGIFQGLSNFSLNCVVLGTICVSGMMLAKEQLRAGDLMSFLVATQTVQRSLANISITFGQVIRGISSGSRVFEFLTLQSNIPIQGGFQIPSHVLVGQVHFDNIDFSYATRPGQVVLHNLNLTLPASKMVAIVGQSGTGKSTIASLLERFYDPDSGIITLDGYDIRTLDPQWLRSHVIGYISQEPVLFGTSIKENIRFGKPDASDEEVYEAARQANADGFIQSFPDGYMTIVGERGMSLSGGQRQRIAIARALIKNPCILVLDEATSALDAESERMVQDALDHIQKGRTVLVIAHRLSSIKAADVICVLANGRMKEVGTHAELMKRGGLYAELVRRQTSEETIM</sequence>
<keyword evidence="3" id="KW-0813">Transport</keyword>
<evidence type="ECO:0000256" key="13">
    <source>
        <dbReference type="ARBA" id="ARBA00023128"/>
    </source>
</evidence>
<feature type="transmembrane region" description="Helical" evidence="18">
    <location>
        <begin position="369"/>
        <end position="387"/>
    </location>
</feature>
<dbReference type="InterPro" id="IPR039421">
    <property type="entry name" value="Type_1_exporter"/>
</dbReference>
<comment type="similarity">
    <text evidence="2">Belongs to the ABC transporter superfamily. ABCB family. Multidrug resistance exporter (TC 3.A.1.201) subfamily.</text>
</comment>
<feature type="transmembrane region" description="Helical" evidence="18">
    <location>
        <begin position="141"/>
        <end position="161"/>
    </location>
</feature>
<dbReference type="SUPFAM" id="SSF90123">
    <property type="entry name" value="ABC transporter transmembrane region"/>
    <property type="match status" value="1"/>
</dbReference>
<dbReference type="CDD" id="cd18574">
    <property type="entry name" value="ABC_6TM_ABCB8_like"/>
    <property type="match status" value="1"/>
</dbReference>
<keyword evidence="22" id="KW-1185">Reference proteome</keyword>
<name>A0A401T549_CHIPU</name>
<dbReference type="InterPro" id="IPR036640">
    <property type="entry name" value="ABC1_TM_sf"/>
</dbReference>
<dbReference type="FunFam" id="3.40.50.300:FF:000403">
    <property type="entry name" value="ATP-binding cassette sub-family B member 8, mitochondrial"/>
    <property type="match status" value="1"/>
</dbReference>
<dbReference type="CDD" id="cd03249">
    <property type="entry name" value="ABC_MTABC3_MDL1_MDL2"/>
    <property type="match status" value="1"/>
</dbReference>
<feature type="domain" description="ABC transmembrane type-1" evidence="20">
    <location>
        <begin position="145"/>
        <end position="422"/>
    </location>
</feature>
<dbReference type="PROSITE" id="PS00211">
    <property type="entry name" value="ABC_TRANSPORTER_1"/>
    <property type="match status" value="1"/>
</dbReference>
<dbReference type="SUPFAM" id="SSF52540">
    <property type="entry name" value="P-loop containing nucleoside triphosphate hydrolases"/>
    <property type="match status" value="1"/>
</dbReference>
<dbReference type="GO" id="GO:0090374">
    <property type="term" value="P:oligopeptide export from mitochondrion"/>
    <property type="evidence" value="ECO:0007669"/>
    <property type="project" value="TreeGrafter"/>
</dbReference>
<reference evidence="21 22" key="1">
    <citation type="journal article" date="2018" name="Nat. Ecol. Evol.">
        <title>Shark genomes provide insights into elasmobranch evolution and the origin of vertebrates.</title>
        <authorList>
            <person name="Hara Y"/>
            <person name="Yamaguchi K"/>
            <person name="Onimaru K"/>
            <person name="Kadota M"/>
            <person name="Koyanagi M"/>
            <person name="Keeley SD"/>
            <person name="Tatsumi K"/>
            <person name="Tanaka K"/>
            <person name="Motone F"/>
            <person name="Kageyama Y"/>
            <person name="Nozu R"/>
            <person name="Adachi N"/>
            <person name="Nishimura O"/>
            <person name="Nakagawa R"/>
            <person name="Tanegashima C"/>
            <person name="Kiyatake I"/>
            <person name="Matsumoto R"/>
            <person name="Murakumo K"/>
            <person name="Nishida K"/>
            <person name="Terakita A"/>
            <person name="Kuratani S"/>
            <person name="Sato K"/>
            <person name="Hyodo S Kuraku.S."/>
        </authorList>
    </citation>
    <scope>NUCLEOTIDE SEQUENCE [LARGE SCALE GENOMIC DNA]</scope>
</reference>
<evidence type="ECO:0000256" key="17">
    <source>
        <dbReference type="ARBA" id="ARBA00042968"/>
    </source>
</evidence>
<evidence type="ECO:0000256" key="6">
    <source>
        <dbReference type="ARBA" id="ARBA00022741"/>
    </source>
</evidence>
<evidence type="ECO:0000256" key="11">
    <source>
        <dbReference type="ARBA" id="ARBA00022989"/>
    </source>
</evidence>
<proteinExistence type="inferred from homology"/>
<dbReference type="EMBL" id="BEZZ01001049">
    <property type="protein sequence ID" value="GCC37740.1"/>
    <property type="molecule type" value="Genomic_DNA"/>
</dbReference>
<dbReference type="OMA" id="MTWLGER"/>
<dbReference type="AlphaFoldDB" id="A0A401T549"/>
<dbReference type="PANTHER" id="PTHR43394:SF17">
    <property type="entry name" value="MITOCHONDRIAL POTASSIUM CHANNEL ATP-BINDING SUBUNIT"/>
    <property type="match status" value="1"/>
</dbReference>
<organism evidence="21 22">
    <name type="scientific">Chiloscyllium punctatum</name>
    <name type="common">Brownbanded bambooshark</name>
    <name type="synonym">Hemiscyllium punctatum</name>
    <dbReference type="NCBI Taxonomy" id="137246"/>
    <lineage>
        <taxon>Eukaryota</taxon>
        <taxon>Metazoa</taxon>
        <taxon>Chordata</taxon>
        <taxon>Craniata</taxon>
        <taxon>Vertebrata</taxon>
        <taxon>Chondrichthyes</taxon>
        <taxon>Elasmobranchii</taxon>
        <taxon>Galeomorphii</taxon>
        <taxon>Galeoidea</taxon>
        <taxon>Orectolobiformes</taxon>
        <taxon>Hemiscylliidae</taxon>
        <taxon>Chiloscyllium</taxon>
    </lineage>
</organism>
<keyword evidence="9" id="KW-0809">Transit peptide</keyword>
<evidence type="ECO:0000256" key="5">
    <source>
        <dbReference type="ARBA" id="ARBA00022692"/>
    </source>
</evidence>
<keyword evidence="10" id="KW-0630">Potassium</keyword>
<protein>
    <recommendedName>
        <fullName evidence="15">Mitochondrial potassium channel ATP-binding subunit</fullName>
    </recommendedName>
    <alternativeName>
        <fullName evidence="17">ATP-binding cassette sub-family B member 8, mitochondrial</fullName>
    </alternativeName>
    <alternativeName>
        <fullName evidence="16">Mitochondrial sulfonylurea-receptor</fullName>
    </alternativeName>
</protein>
<evidence type="ECO:0000256" key="12">
    <source>
        <dbReference type="ARBA" id="ARBA00023065"/>
    </source>
</evidence>
<dbReference type="GO" id="GO:0006813">
    <property type="term" value="P:potassium ion transport"/>
    <property type="evidence" value="ECO:0007669"/>
    <property type="project" value="UniProtKB-KW"/>
</dbReference>
<keyword evidence="8" id="KW-0067">ATP-binding</keyword>
<dbReference type="FunFam" id="1.20.1560.10:FF:000016">
    <property type="entry name" value="ATP-binding cassette sub-family B member 8, mitochondrial"/>
    <property type="match status" value="1"/>
</dbReference>
<evidence type="ECO:0000256" key="3">
    <source>
        <dbReference type="ARBA" id="ARBA00022448"/>
    </source>
</evidence>
<evidence type="ECO:0000313" key="22">
    <source>
        <dbReference type="Proteomes" id="UP000287033"/>
    </source>
</evidence>
<keyword evidence="13" id="KW-0496">Mitochondrion</keyword>
<dbReference type="InterPro" id="IPR003593">
    <property type="entry name" value="AAA+_ATPase"/>
</dbReference>
<accession>A0A401T549</accession>
<dbReference type="InterPro" id="IPR003439">
    <property type="entry name" value="ABC_transporter-like_ATP-bd"/>
</dbReference>
<dbReference type="InterPro" id="IPR027417">
    <property type="entry name" value="P-loop_NTPase"/>
</dbReference>
<keyword evidence="5 18" id="KW-0812">Transmembrane</keyword>
<dbReference type="Pfam" id="PF00664">
    <property type="entry name" value="ABC_membrane"/>
    <property type="match status" value="1"/>
</dbReference>
<evidence type="ECO:0000256" key="4">
    <source>
        <dbReference type="ARBA" id="ARBA00022538"/>
    </source>
</evidence>
<dbReference type="GO" id="GO:0005524">
    <property type="term" value="F:ATP binding"/>
    <property type="evidence" value="ECO:0007669"/>
    <property type="project" value="UniProtKB-KW"/>
</dbReference>
<evidence type="ECO:0000313" key="21">
    <source>
        <dbReference type="EMBL" id="GCC37740.1"/>
    </source>
</evidence>
<dbReference type="GO" id="GO:0015421">
    <property type="term" value="F:ABC-type oligopeptide transporter activity"/>
    <property type="evidence" value="ECO:0007669"/>
    <property type="project" value="TreeGrafter"/>
</dbReference>
<evidence type="ECO:0000259" key="20">
    <source>
        <dbReference type="PROSITE" id="PS50929"/>
    </source>
</evidence>
<dbReference type="STRING" id="137246.A0A401T549"/>
<keyword evidence="12" id="KW-0406">Ion transport</keyword>
<evidence type="ECO:0000256" key="8">
    <source>
        <dbReference type="ARBA" id="ARBA00022840"/>
    </source>
</evidence>
<evidence type="ECO:0000256" key="16">
    <source>
        <dbReference type="ARBA" id="ARBA00041416"/>
    </source>
</evidence>
<evidence type="ECO:0000256" key="15">
    <source>
        <dbReference type="ARBA" id="ARBA00040439"/>
    </source>
</evidence>
<dbReference type="SMART" id="SM00382">
    <property type="entry name" value="AAA"/>
    <property type="match status" value="1"/>
</dbReference>
<feature type="domain" description="ABC transporter" evidence="19">
    <location>
        <begin position="457"/>
        <end position="694"/>
    </location>
</feature>
<evidence type="ECO:0000256" key="1">
    <source>
        <dbReference type="ARBA" id="ARBA00004448"/>
    </source>
</evidence>
<evidence type="ECO:0000256" key="14">
    <source>
        <dbReference type="ARBA" id="ARBA00023136"/>
    </source>
</evidence>
<gene>
    <name evidence="21" type="ORF">chiPu_0016246</name>
</gene>
<dbReference type="Gene3D" id="1.20.1560.10">
    <property type="entry name" value="ABC transporter type 1, transmembrane domain"/>
    <property type="match status" value="1"/>
</dbReference>
<keyword evidence="6" id="KW-0547">Nucleotide-binding</keyword>
<dbReference type="InterPro" id="IPR011527">
    <property type="entry name" value="ABC1_TM_dom"/>
</dbReference>
<comment type="caution">
    <text evidence="21">The sequence shown here is derived from an EMBL/GenBank/DDBJ whole genome shotgun (WGS) entry which is preliminary data.</text>
</comment>
<dbReference type="GO" id="GO:0005743">
    <property type="term" value="C:mitochondrial inner membrane"/>
    <property type="evidence" value="ECO:0007669"/>
    <property type="project" value="UniProtKB-SubCell"/>
</dbReference>
<keyword evidence="7" id="KW-0999">Mitochondrion inner membrane</keyword>
<dbReference type="PROSITE" id="PS50929">
    <property type="entry name" value="ABC_TM1F"/>
    <property type="match status" value="1"/>
</dbReference>
<evidence type="ECO:0000256" key="9">
    <source>
        <dbReference type="ARBA" id="ARBA00022946"/>
    </source>
</evidence>
<dbReference type="GO" id="GO:0016887">
    <property type="term" value="F:ATP hydrolysis activity"/>
    <property type="evidence" value="ECO:0007669"/>
    <property type="project" value="InterPro"/>
</dbReference>
<dbReference type="PROSITE" id="PS50893">
    <property type="entry name" value="ABC_TRANSPORTER_2"/>
    <property type="match status" value="1"/>
</dbReference>
<evidence type="ECO:0000259" key="19">
    <source>
        <dbReference type="PROSITE" id="PS50893"/>
    </source>
</evidence>
<evidence type="ECO:0000256" key="7">
    <source>
        <dbReference type="ARBA" id="ARBA00022792"/>
    </source>
</evidence>
<evidence type="ECO:0000256" key="10">
    <source>
        <dbReference type="ARBA" id="ARBA00022958"/>
    </source>
</evidence>
<keyword evidence="11 18" id="KW-1133">Transmembrane helix</keyword>
<dbReference type="Gene3D" id="3.40.50.300">
    <property type="entry name" value="P-loop containing nucleotide triphosphate hydrolases"/>
    <property type="match status" value="1"/>
</dbReference>
<dbReference type="Pfam" id="PF00005">
    <property type="entry name" value="ABC_tran"/>
    <property type="match status" value="1"/>
</dbReference>
<keyword evidence="4" id="KW-0633">Potassium transport</keyword>
<dbReference type="Proteomes" id="UP000287033">
    <property type="component" value="Unassembled WGS sequence"/>
</dbReference>
<feature type="transmembrane region" description="Helical" evidence="18">
    <location>
        <begin position="290"/>
        <end position="308"/>
    </location>
</feature>
<dbReference type="OrthoDB" id="6500128at2759"/>